<sequence>MPADAIDAGGAREAPRTRPRVGRVRHAPDASAPHPLLPYFRLVRAPAVFSALGDPLAGLLIGAGRLPARRAARLSSAAALLYLAGMALNDLADRAEDARERPERPIPSGAVSPHAAALVGTALLMAGAVVARDAGARRTGPALAALVAAYDFDLKHSAALGPTAMGACRSLSLLMGVEAARRVDMRSGARPRTRRGREAAVLLGAYVAGLTLVARGETGAARRRELRLGATLAATALLASAWRGGARSVPWAAAVAALAGPAVARALREPAPATVGPAVGALIRAIPALDGALAAADAPGRALLLLPLLGLVRWGRALIPIT</sequence>
<dbReference type="InterPro" id="IPR000537">
    <property type="entry name" value="UbiA_prenyltransferase"/>
</dbReference>
<dbReference type="eggNOG" id="COG0382">
    <property type="taxonomic scope" value="Bacteria"/>
</dbReference>
<accession>W0RQA1</accession>
<dbReference type="KEGG" id="gba:J421_5639"/>
<evidence type="ECO:0000256" key="4">
    <source>
        <dbReference type="ARBA" id="ARBA00022989"/>
    </source>
</evidence>
<keyword evidence="2" id="KW-1003">Cell membrane</keyword>
<keyword evidence="7" id="KW-0808">Transferase</keyword>
<dbReference type="InParanoid" id="W0RQA1"/>
<evidence type="ECO:0000256" key="2">
    <source>
        <dbReference type="ARBA" id="ARBA00022475"/>
    </source>
</evidence>
<comment type="subcellular location">
    <subcellularLocation>
        <location evidence="1">Membrane</location>
        <topology evidence="1">Multi-pass membrane protein</topology>
    </subcellularLocation>
</comment>
<evidence type="ECO:0000256" key="6">
    <source>
        <dbReference type="SAM" id="MobiDB-lite"/>
    </source>
</evidence>
<evidence type="ECO:0000313" key="7">
    <source>
        <dbReference type="EMBL" id="AHG93174.1"/>
    </source>
</evidence>
<keyword evidence="7" id="KW-0614">Plasmid</keyword>
<dbReference type="PANTHER" id="PTHR42723:SF1">
    <property type="entry name" value="CHLOROPHYLL SYNTHASE, CHLOROPLASTIC"/>
    <property type="match status" value="1"/>
</dbReference>
<proteinExistence type="predicted"/>
<feature type="region of interest" description="Disordered" evidence="6">
    <location>
        <begin position="1"/>
        <end position="29"/>
    </location>
</feature>
<keyword evidence="5" id="KW-0472">Membrane</keyword>
<dbReference type="OrthoDB" id="2908954at2"/>
<dbReference type="RefSeq" id="WP_148306595.1">
    <property type="nucleotide sequence ID" value="NZ_CP007130.1"/>
</dbReference>
<keyword evidence="4" id="KW-1133">Transmembrane helix</keyword>
<dbReference type="Gene3D" id="1.10.357.140">
    <property type="entry name" value="UbiA prenyltransferase"/>
    <property type="match status" value="1"/>
</dbReference>
<evidence type="ECO:0000256" key="3">
    <source>
        <dbReference type="ARBA" id="ARBA00022692"/>
    </source>
</evidence>
<evidence type="ECO:0000256" key="1">
    <source>
        <dbReference type="ARBA" id="ARBA00004141"/>
    </source>
</evidence>
<dbReference type="AlphaFoldDB" id="W0RQA1"/>
<reference evidence="7 8" key="1">
    <citation type="journal article" date="2014" name="Genome Announc.">
        <title>Genome Sequence and Methylome of Soil Bacterium Gemmatirosa kalamazoonensis KBS708T, a Member of the Rarely Cultivated Gemmatimonadetes Phylum.</title>
        <authorList>
            <person name="Debruyn J.M."/>
            <person name="Radosevich M."/>
            <person name="Wommack K.E."/>
            <person name="Polson S.W."/>
            <person name="Hauser L.J."/>
            <person name="Fawaz M.N."/>
            <person name="Korlach J."/>
            <person name="Tsai Y.C."/>
        </authorList>
    </citation>
    <scope>NUCLEOTIDE SEQUENCE [LARGE SCALE GENOMIC DNA]</scope>
    <source>
        <strain evidence="7 8">KBS708</strain>
        <plasmid evidence="8">Plasmid 2</plasmid>
    </source>
</reference>
<protein>
    <submittedName>
        <fullName evidence="7">UbiA prenyltransferase</fullName>
    </submittedName>
</protein>
<name>W0RQA1_9BACT</name>
<evidence type="ECO:0000256" key="5">
    <source>
        <dbReference type="ARBA" id="ARBA00023136"/>
    </source>
</evidence>
<organism evidence="7 8">
    <name type="scientific">Gemmatirosa kalamazoonensis</name>
    <dbReference type="NCBI Taxonomy" id="861299"/>
    <lineage>
        <taxon>Bacteria</taxon>
        <taxon>Pseudomonadati</taxon>
        <taxon>Gemmatimonadota</taxon>
        <taxon>Gemmatimonadia</taxon>
        <taxon>Gemmatimonadales</taxon>
        <taxon>Gemmatimonadaceae</taxon>
        <taxon>Gemmatirosa</taxon>
    </lineage>
</organism>
<dbReference type="GO" id="GO:0016020">
    <property type="term" value="C:membrane"/>
    <property type="evidence" value="ECO:0007669"/>
    <property type="project" value="UniProtKB-SubCell"/>
</dbReference>
<dbReference type="InterPro" id="IPR044878">
    <property type="entry name" value="UbiA_sf"/>
</dbReference>
<dbReference type="GO" id="GO:0016765">
    <property type="term" value="F:transferase activity, transferring alkyl or aryl (other than methyl) groups"/>
    <property type="evidence" value="ECO:0007669"/>
    <property type="project" value="InterPro"/>
</dbReference>
<dbReference type="Pfam" id="PF01040">
    <property type="entry name" value="UbiA"/>
    <property type="match status" value="1"/>
</dbReference>
<dbReference type="PANTHER" id="PTHR42723">
    <property type="entry name" value="CHLOROPHYLL SYNTHASE"/>
    <property type="match status" value="1"/>
</dbReference>
<evidence type="ECO:0000313" key="8">
    <source>
        <dbReference type="Proteomes" id="UP000019151"/>
    </source>
</evidence>
<dbReference type="HOGENOM" id="CLU_060108_1_0_0"/>
<gene>
    <name evidence="7" type="ORF">J421_5639</name>
</gene>
<geneLocation type="plasmid" evidence="7 8">
    <name>2</name>
</geneLocation>
<dbReference type="EMBL" id="CP007130">
    <property type="protein sequence ID" value="AHG93174.1"/>
    <property type="molecule type" value="Genomic_DNA"/>
</dbReference>
<keyword evidence="3" id="KW-0812">Transmembrane</keyword>
<dbReference type="PATRIC" id="fig|861299.3.peg.5676"/>
<dbReference type="InterPro" id="IPR050475">
    <property type="entry name" value="Prenyltransferase_related"/>
</dbReference>
<keyword evidence="8" id="KW-1185">Reference proteome</keyword>
<dbReference type="Proteomes" id="UP000019151">
    <property type="component" value="Plasmid 2"/>
</dbReference>